<proteinExistence type="predicted"/>
<dbReference type="GO" id="GO:0005730">
    <property type="term" value="C:nucleolus"/>
    <property type="evidence" value="ECO:0007669"/>
    <property type="project" value="TreeGrafter"/>
</dbReference>
<evidence type="ECO:0000256" key="4">
    <source>
        <dbReference type="ARBA" id="ARBA00022840"/>
    </source>
</evidence>
<sequence length="136" mass="15709">MSATLCLDDFIKNDKLFKIKPPLISIEARQFPVQIHFSRRTPENYLESAFKRVCKIHTTLPAGHILVFVPSQQDVKYLCRLINDKFDSKISRKRKASIFSEYKIYGISLADSDNNSDTIDEDIVRMDESEMLCVGF</sequence>
<dbReference type="Gene3D" id="3.40.50.300">
    <property type="entry name" value="P-loop containing nucleotide triphosphate hydrolases"/>
    <property type="match status" value="1"/>
</dbReference>
<dbReference type="PANTHER" id="PTHR18934:SF99">
    <property type="entry name" value="ATP-DEPENDENT RNA HELICASE DHX37-RELATED"/>
    <property type="match status" value="1"/>
</dbReference>
<gene>
    <name evidence="5" type="ORF">RF11_01616</name>
</gene>
<dbReference type="InterPro" id="IPR027417">
    <property type="entry name" value="P-loop_NTPase"/>
</dbReference>
<organism evidence="5 6">
    <name type="scientific">Thelohanellus kitauei</name>
    <name type="common">Myxosporean</name>
    <dbReference type="NCBI Taxonomy" id="669202"/>
    <lineage>
        <taxon>Eukaryota</taxon>
        <taxon>Metazoa</taxon>
        <taxon>Cnidaria</taxon>
        <taxon>Myxozoa</taxon>
        <taxon>Myxosporea</taxon>
        <taxon>Bivalvulida</taxon>
        <taxon>Platysporina</taxon>
        <taxon>Myxobolidae</taxon>
        <taxon>Thelohanellus</taxon>
    </lineage>
</organism>
<keyword evidence="4" id="KW-0067">ATP-binding</keyword>
<dbReference type="AlphaFoldDB" id="A0A0C2JL91"/>
<evidence type="ECO:0000256" key="2">
    <source>
        <dbReference type="ARBA" id="ARBA00022801"/>
    </source>
</evidence>
<dbReference type="GO" id="GO:0005524">
    <property type="term" value="F:ATP binding"/>
    <property type="evidence" value="ECO:0007669"/>
    <property type="project" value="UniProtKB-KW"/>
</dbReference>
<keyword evidence="6" id="KW-1185">Reference proteome</keyword>
<dbReference type="EMBL" id="JWZT01002159">
    <property type="protein sequence ID" value="KII70163.1"/>
    <property type="molecule type" value="Genomic_DNA"/>
</dbReference>
<evidence type="ECO:0000256" key="3">
    <source>
        <dbReference type="ARBA" id="ARBA00022806"/>
    </source>
</evidence>
<dbReference type="GO" id="GO:0000462">
    <property type="term" value="P:maturation of SSU-rRNA from tricistronic rRNA transcript (SSU-rRNA, 5.8S rRNA, LSU-rRNA)"/>
    <property type="evidence" value="ECO:0007669"/>
    <property type="project" value="TreeGrafter"/>
</dbReference>
<keyword evidence="1" id="KW-0547">Nucleotide-binding</keyword>
<dbReference type="Proteomes" id="UP000031668">
    <property type="component" value="Unassembled WGS sequence"/>
</dbReference>
<dbReference type="GO" id="GO:0003723">
    <property type="term" value="F:RNA binding"/>
    <property type="evidence" value="ECO:0007669"/>
    <property type="project" value="TreeGrafter"/>
</dbReference>
<evidence type="ECO:0000313" key="6">
    <source>
        <dbReference type="Proteomes" id="UP000031668"/>
    </source>
</evidence>
<name>A0A0C2JL91_THEKT</name>
<reference evidence="5 6" key="1">
    <citation type="journal article" date="2014" name="Genome Biol. Evol.">
        <title>The genome of the myxosporean Thelohanellus kitauei shows adaptations to nutrient acquisition within its fish host.</title>
        <authorList>
            <person name="Yang Y."/>
            <person name="Xiong J."/>
            <person name="Zhou Z."/>
            <person name="Huo F."/>
            <person name="Miao W."/>
            <person name="Ran C."/>
            <person name="Liu Y."/>
            <person name="Zhang J."/>
            <person name="Feng J."/>
            <person name="Wang M."/>
            <person name="Wang M."/>
            <person name="Wang L."/>
            <person name="Yao B."/>
        </authorList>
    </citation>
    <scope>NUCLEOTIDE SEQUENCE [LARGE SCALE GENOMIC DNA]</scope>
    <source>
        <strain evidence="5">Wuqing</strain>
    </source>
</reference>
<protein>
    <submittedName>
        <fullName evidence="5">Putative ATP-dependent RNA helicase DHR1</fullName>
    </submittedName>
</protein>
<comment type="caution">
    <text evidence="5">The sequence shown here is derived from an EMBL/GenBank/DDBJ whole genome shotgun (WGS) entry which is preliminary data.</text>
</comment>
<keyword evidence="3 5" id="KW-0347">Helicase</keyword>
<keyword evidence="2" id="KW-0378">Hydrolase</keyword>
<accession>A0A0C2JL91</accession>
<dbReference type="PANTHER" id="PTHR18934">
    <property type="entry name" value="ATP-DEPENDENT RNA HELICASE"/>
    <property type="match status" value="1"/>
</dbReference>
<dbReference type="OrthoDB" id="10253254at2759"/>
<evidence type="ECO:0000256" key="1">
    <source>
        <dbReference type="ARBA" id="ARBA00022741"/>
    </source>
</evidence>
<dbReference type="GO" id="GO:0004386">
    <property type="term" value="F:helicase activity"/>
    <property type="evidence" value="ECO:0007669"/>
    <property type="project" value="UniProtKB-KW"/>
</dbReference>
<dbReference type="GO" id="GO:0016787">
    <property type="term" value="F:hydrolase activity"/>
    <property type="evidence" value="ECO:0007669"/>
    <property type="project" value="UniProtKB-KW"/>
</dbReference>
<evidence type="ECO:0000313" key="5">
    <source>
        <dbReference type="EMBL" id="KII70163.1"/>
    </source>
</evidence>